<dbReference type="AlphaFoldDB" id="Q8CYM7"/>
<dbReference type="PIR" id="A99029">
    <property type="entry name" value="A99029"/>
</dbReference>
<dbReference type="Gene3D" id="2.30.130.60">
    <property type="match status" value="1"/>
</dbReference>
<protein>
    <recommendedName>
        <fullName evidence="5">NOL1/NOP2/sun family protein</fullName>
    </recommendedName>
</protein>
<organism evidence="3 4">
    <name type="scientific">Streptococcus pneumoniae (strain ATCC BAA-255 / R6)</name>
    <dbReference type="NCBI Taxonomy" id="171101"/>
    <lineage>
        <taxon>Bacteria</taxon>
        <taxon>Bacillati</taxon>
        <taxon>Bacillota</taxon>
        <taxon>Bacilli</taxon>
        <taxon>Lactobacillales</taxon>
        <taxon>Streptococcaceae</taxon>
        <taxon>Streptococcus</taxon>
    </lineage>
</organism>
<dbReference type="Gene3D" id="3.40.50.150">
    <property type="entry name" value="Vaccinia Virus protein VP39"/>
    <property type="match status" value="1"/>
</dbReference>
<gene>
    <name evidence="3" type="ordered locus">spr1258</name>
</gene>
<reference evidence="3 4" key="1">
    <citation type="journal article" date="2001" name="J. Bacteriol.">
        <title>Genome of the bacterium Streptococcus pneumoniae strain R6.</title>
        <authorList>
            <person name="Hoskins J.A."/>
            <person name="Alborn W.Jr."/>
            <person name="Arnold J."/>
            <person name="Blaszczak L."/>
            <person name="Burgett S."/>
            <person name="DeHoff B.S."/>
            <person name="Estrem S."/>
            <person name="Fritz L."/>
            <person name="Fu D.-J."/>
            <person name="Fuller W."/>
            <person name="Geringer C."/>
            <person name="Gilmour R."/>
            <person name="Glass J.S."/>
            <person name="Khoja H."/>
            <person name="Kraft A."/>
            <person name="LaGace R."/>
            <person name="LeBlanc D.J."/>
            <person name="Lee L.N."/>
            <person name="Lefkowitz E.J."/>
            <person name="Lu J."/>
            <person name="Matsushima P."/>
            <person name="McAhren S."/>
            <person name="McHenney M."/>
            <person name="McLeaster K."/>
            <person name="Mundy C."/>
            <person name="Nicas T.I."/>
            <person name="Norris F.H."/>
            <person name="O'Gara M."/>
            <person name="Peery R."/>
            <person name="Robertson G.T."/>
            <person name="Rockey P."/>
            <person name="Sun P.-M."/>
            <person name="Winkler M.E."/>
            <person name="Yang Y."/>
            <person name="Young-Bellido M."/>
            <person name="Zhao G."/>
            <person name="Zook C."/>
            <person name="Baltz R.H."/>
            <person name="Jaskunas S.Richard."/>
            <person name="Rosteck P.R.Jr."/>
            <person name="Skatrud P.L."/>
            <person name="Glass J.I."/>
        </authorList>
    </citation>
    <scope>NUCLEOTIDE SEQUENCE [LARGE SCALE GENOMIC DNA]</scope>
    <source>
        <strain evidence="4">ATCC BAA-255 / R6</strain>
    </source>
</reference>
<evidence type="ECO:0000259" key="1">
    <source>
        <dbReference type="Pfam" id="PF13636"/>
    </source>
</evidence>
<dbReference type="Pfam" id="PF17126">
    <property type="entry name" value="RsmF_methylt_CI"/>
    <property type="match status" value="1"/>
</dbReference>
<sequence length="131" mass="14602">MWQEFAQNHLKVNLPGILQTFGDQLYLLPELLPDLGKLKIARNGLHLGTFKKKRFEPSFALGLALKPSQVEQSVEIGQEAFVKYAAGETVQLAESLPNGWYQVLVKGNGLGFAKVTGNVLKNYFPKGLRFK</sequence>
<dbReference type="KEGG" id="spr:spr1258"/>
<dbReference type="eggNOG" id="COG3270">
    <property type="taxonomic scope" value="Bacteria"/>
</dbReference>
<dbReference type="STRING" id="171101.spr1258"/>
<feature type="domain" description="Ribosomal RNA small subunit methyltransferase F first C-terminal" evidence="2">
    <location>
        <begin position="4"/>
        <end position="65"/>
    </location>
</feature>
<name>Q8CYM7_STRR6</name>
<evidence type="ECO:0000313" key="3">
    <source>
        <dbReference type="EMBL" id="AAL00062.1"/>
    </source>
</evidence>
<evidence type="ECO:0000313" key="4">
    <source>
        <dbReference type="Proteomes" id="UP000000586"/>
    </source>
</evidence>
<dbReference type="EMBL" id="AE007317">
    <property type="protein sequence ID" value="AAL00062.1"/>
    <property type="molecule type" value="Genomic_DNA"/>
</dbReference>
<proteinExistence type="predicted"/>
<dbReference type="CDD" id="cd21147">
    <property type="entry name" value="RsmF_methylt_CTD1"/>
    <property type="match status" value="1"/>
</dbReference>
<feature type="domain" description="rRNA small subunit methyltransferase F RNA-binding PUA-like" evidence="1">
    <location>
        <begin position="82"/>
        <end position="130"/>
    </location>
</feature>
<dbReference type="InterPro" id="IPR031340">
    <property type="entry name" value="RsmF_methylt_CI"/>
</dbReference>
<keyword evidence="4" id="KW-1185">Reference proteome</keyword>
<evidence type="ECO:0008006" key="5">
    <source>
        <dbReference type="Google" id="ProtNLM"/>
    </source>
</evidence>
<dbReference type="Proteomes" id="UP000000586">
    <property type="component" value="Chromosome"/>
</dbReference>
<dbReference type="Pfam" id="PF13636">
    <property type="entry name" value="Methyltranf_PUA"/>
    <property type="match status" value="1"/>
</dbReference>
<dbReference type="InterPro" id="IPR029063">
    <property type="entry name" value="SAM-dependent_MTases_sf"/>
</dbReference>
<evidence type="ECO:0000259" key="2">
    <source>
        <dbReference type="Pfam" id="PF17126"/>
    </source>
</evidence>
<dbReference type="HOGENOM" id="CLU_1800549_0_0_9"/>
<dbReference type="InterPro" id="IPR027391">
    <property type="entry name" value="Nol1_Nop2_Fmu_2"/>
</dbReference>
<accession>Q8CYM7</accession>